<name>A0ABS2SA26_9PSEU</name>
<evidence type="ECO:0000256" key="1">
    <source>
        <dbReference type="SAM" id="MobiDB-lite"/>
    </source>
</evidence>
<evidence type="ECO:0000313" key="3">
    <source>
        <dbReference type="Proteomes" id="UP001195724"/>
    </source>
</evidence>
<sequence length="506" mass="49576">MTQGAPGRPPEVHHRYGLDRHAESRTDQELQEQTDRELQSRYGPLGPLIGALRNPDRVDDLLDRQAARLLAEGAPRRSAPAEPATHYPGISHQQLYDSVHSGVDPGQVGDIGALWTELGNKLVAFNQRLATAIAASEADWVGRAGDAARQALADMGNRAGETGVSAQLAGTLFAQQARALTDVKNTVPPPPAEPFDVQAANDRLMRITDPVEFARQATADRAAFERQQADHREAARAVETYDRTVAQTAAAQPAFAPPPVAPRQPGESEPPPPGTQEQPGRPRTPAPTVEGVTETSATAPPATPGAEPVTAPPGSSTQTGGAGPGQTGAPGTGGGAGGALPGPVPGAGPGGAPGAGRGGAGRTPGGGKPGGRTGGLPGGAGLLGGTGGTGRGGAGAGRGAGGGGLPGPGGAAAAKGLGGGLPPGGASGIAPGAAGRPGTGPGPAAGAGRGAVGPAGAVGPGGVPAGARGEDDVEHQTPSYLVEPDPDEVFGAPGATAPPVIGDWDR</sequence>
<proteinExistence type="predicted"/>
<evidence type="ECO:0000313" key="2">
    <source>
        <dbReference type="EMBL" id="MBM7813108.1"/>
    </source>
</evidence>
<organism evidence="2 3">
    <name type="scientific">Saccharothrix algeriensis</name>
    <dbReference type="NCBI Taxonomy" id="173560"/>
    <lineage>
        <taxon>Bacteria</taxon>
        <taxon>Bacillati</taxon>
        <taxon>Actinomycetota</taxon>
        <taxon>Actinomycetes</taxon>
        <taxon>Pseudonocardiales</taxon>
        <taxon>Pseudonocardiaceae</taxon>
        <taxon>Saccharothrix</taxon>
    </lineage>
</organism>
<dbReference type="Gene3D" id="1.20.1260.20">
    <property type="entry name" value="PPE superfamily"/>
    <property type="match status" value="1"/>
</dbReference>
<dbReference type="RefSeq" id="WP_204843779.1">
    <property type="nucleotide sequence ID" value="NZ_JAFBCL010000001.1"/>
</dbReference>
<keyword evidence="3" id="KW-1185">Reference proteome</keyword>
<comment type="caution">
    <text evidence="2">The sequence shown here is derived from an EMBL/GenBank/DDBJ whole genome shotgun (WGS) entry which is preliminary data.</text>
</comment>
<reference evidence="2 3" key="1">
    <citation type="submission" date="2021-01" db="EMBL/GenBank/DDBJ databases">
        <title>Sequencing the genomes of 1000 actinobacteria strains.</title>
        <authorList>
            <person name="Klenk H.-P."/>
        </authorList>
    </citation>
    <scope>NUCLEOTIDE SEQUENCE [LARGE SCALE GENOMIC DNA]</scope>
    <source>
        <strain evidence="2 3">DSM 44581</strain>
    </source>
</reference>
<evidence type="ECO:0008006" key="4">
    <source>
        <dbReference type="Google" id="ProtNLM"/>
    </source>
</evidence>
<accession>A0ABS2SA26</accession>
<feature type="compositionally biased region" description="Basic and acidic residues" evidence="1">
    <location>
        <begin position="10"/>
        <end position="39"/>
    </location>
</feature>
<dbReference type="EMBL" id="JAFBCL010000001">
    <property type="protein sequence ID" value="MBM7813108.1"/>
    <property type="molecule type" value="Genomic_DNA"/>
</dbReference>
<dbReference type="SUPFAM" id="SSF140459">
    <property type="entry name" value="PE/PPE dimer-like"/>
    <property type="match status" value="1"/>
</dbReference>
<feature type="compositionally biased region" description="Low complexity" evidence="1">
    <location>
        <begin position="292"/>
        <end position="314"/>
    </location>
</feature>
<dbReference type="Proteomes" id="UP001195724">
    <property type="component" value="Unassembled WGS sequence"/>
</dbReference>
<protein>
    <recommendedName>
        <fullName evidence="4">PPE family domain-containing protein</fullName>
    </recommendedName>
</protein>
<feature type="compositionally biased region" description="Pro residues" evidence="1">
    <location>
        <begin position="255"/>
        <end position="274"/>
    </location>
</feature>
<feature type="compositionally biased region" description="Gly residues" evidence="1">
    <location>
        <begin position="435"/>
        <end position="464"/>
    </location>
</feature>
<feature type="compositionally biased region" description="Gly residues" evidence="1">
    <location>
        <begin position="320"/>
        <end position="427"/>
    </location>
</feature>
<feature type="region of interest" description="Disordered" evidence="1">
    <location>
        <begin position="1"/>
        <end position="51"/>
    </location>
</feature>
<dbReference type="InterPro" id="IPR038332">
    <property type="entry name" value="PPE_sf"/>
</dbReference>
<gene>
    <name evidence="2" type="ORF">JOE68_003973</name>
</gene>
<feature type="region of interest" description="Disordered" evidence="1">
    <location>
        <begin position="252"/>
        <end position="506"/>
    </location>
</feature>